<comment type="catalytic activity">
    <reaction evidence="1">
        <text>D-mannose 6-phosphate = D-fructose 6-phosphate</text>
        <dbReference type="Rhea" id="RHEA:12356"/>
        <dbReference type="ChEBI" id="CHEBI:58735"/>
        <dbReference type="ChEBI" id="CHEBI:61527"/>
        <dbReference type="EC" id="5.3.1.8"/>
    </reaction>
</comment>
<evidence type="ECO:0000313" key="12">
    <source>
        <dbReference type="Proteomes" id="UP000317638"/>
    </source>
</evidence>
<feature type="binding site" evidence="8">
    <location>
        <position position="93"/>
    </location>
    <ligand>
        <name>Zn(2+)</name>
        <dbReference type="ChEBI" id="CHEBI:29105"/>
    </ligand>
</feature>
<feature type="binding site" evidence="8">
    <location>
        <position position="258"/>
    </location>
    <ligand>
        <name>Zn(2+)</name>
        <dbReference type="ChEBI" id="CHEBI:29105"/>
    </ligand>
</feature>
<dbReference type="InterPro" id="IPR016305">
    <property type="entry name" value="Mannose-6-P_Isomerase"/>
</dbReference>
<dbReference type="Gene3D" id="1.10.441.10">
    <property type="entry name" value="Phosphomannose Isomerase, domain 2"/>
    <property type="match status" value="1"/>
</dbReference>
<protein>
    <recommendedName>
        <fullName evidence="3">mannose-6-phosphate isomerase</fullName>
        <ecNumber evidence="3">5.3.1.8</ecNumber>
    </recommendedName>
</protein>
<evidence type="ECO:0000256" key="6">
    <source>
        <dbReference type="ARBA" id="ARBA00023235"/>
    </source>
</evidence>
<evidence type="ECO:0000313" key="11">
    <source>
        <dbReference type="EMBL" id="TRY20122.1"/>
    </source>
</evidence>
<dbReference type="RefSeq" id="WP_143937206.1">
    <property type="nucleotide sequence ID" value="NZ_VKKG01000001.1"/>
</dbReference>
<gene>
    <name evidence="11" type="primary">manA</name>
    <name evidence="11" type="ORF">FOJ82_04460</name>
</gene>
<evidence type="ECO:0000256" key="8">
    <source>
        <dbReference type="PIRSR" id="PIRSR001480-2"/>
    </source>
</evidence>
<dbReference type="InterPro" id="IPR046457">
    <property type="entry name" value="PMI_typeI_cat"/>
</dbReference>
<comment type="caution">
    <text evidence="11">The sequence shown here is derived from an EMBL/GenBank/DDBJ whole genome shotgun (WGS) entry which is preliminary data.</text>
</comment>
<dbReference type="OrthoDB" id="9792649at2"/>
<dbReference type="Gene3D" id="2.60.120.10">
    <property type="entry name" value="Jelly Rolls"/>
    <property type="match status" value="2"/>
</dbReference>
<name>A0A553K633_9ACTN</name>
<dbReference type="PIRSF" id="PIRSF001480">
    <property type="entry name" value="Mannose-6-phosphate_isomerase"/>
    <property type="match status" value="1"/>
</dbReference>
<dbReference type="Pfam" id="PF20511">
    <property type="entry name" value="PMI_typeI_cat"/>
    <property type="match status" value="1"/>
</dbReference>
<evidence type="ECO:0000256" key="1">
    <source>
        <dbReference type="ARBA" id="ARBA00000757"/>
    </source>
</evidence>
<feature type="region of interest" description="Disordered" evidence="9">
    <location>
        <begin position="95"/>
        <end position="124"/>
    </location>
</feature>
<evidence type="ECO:0000256" key="2">
    <source>
        <dbReference type="ARBA" id="ARBA00010772"/>
    </source>
</evidence>
<dbReference type="SUPFAM" id="SSF51182">
    <property type="entry name" value="RmlC-like cupins"/>
    <property type="match status" value="1"/>
</dbReference>
<dbReference type="PRINTS" id="PR00714">
    <property type="entry name" value="MAN6PISMRASE"/>
</dbReference>
<evidence type="ECO:0000256" key="7">
    <source>
        <dbReference type="PIRSR" id="PIRSR001480-1"/>
    </source>
</evidence>
<evidence type="ECO:0000259" key="10">
    <source>
        <dbReference type="Pfam" id="PF20511"/>
    </source>
</evidence>
<feature type="domain" description="Phosphomannose isomerase type I catalytic" evidence="10">
    <location>
        <begin position="1"/>
        <end position="145"/>
    </location>
</feature>
<evidence type="ECO:0000256" key="3">
    <source>
        <dbReference type="ARBA" id="ARBA00011956"/>
    </source>
</evidence>
<feature type="binding site" evidence="8">
    <location>
        <position position="130"/>
    </location>
    <ligand>
        <name>Zn(2+)</name>
        <dbReference type="ChEBI" id="CHEBI:29105"/>
    </ligand>
</feature>
<dbReference type="Proteomes" id="UP000317638">
    <property type="component" value="Unassembled WGS sequence"/>
</dbReference>
<proteinExistence type="inferred from homology"/>
<comment type="similarity">
    <text evidence="2">Belongs to the mannose-6-phosphate isomerase type 1 family.</text>
</comment>
<keyword evidence="4 8" id="KW-0479">Metal-binding</keyword>
<dbReference type="GO" id="GO:0008270">
    <property type="term" value="F:zinc ion binding"/>
    <property type="evidence" value="ECO:0007669"/>
    <property type="project" value="InterPro"/>
</dbReference>
<dbReference type="AlphaFoldDB" id="A0A553K633"/>
<dbReference type="EMBL" id="VKKG01000001">
    <property type="protein sequence ID" value="TRY20122.1"/>
    <property type="molecule type" value="Genomic_DNA"/>
</dbReference>
<dbReference type="GO" id="GO:0004476">
    <property type="term" value="F:mannose-6-phosphate isomerase activity"/>
    <property type="evidence" value="ECO:0007669"/>
    <property type="project" value="UniProtKB-EC"/>
</dbReference>
<evidence type="ECO:0000256" key="9">
    <source>
        <dbReference type="SAM" id="MobiDB-lite"/>
    </source>
</evidence>
<organism evidence="11 12">
    <name type="scientific">Tessaracoccus rhinocerotis</name>
    <dbReference type="NCBI Taxonomy" id="1689449"/>
    <lineage>
        <taxon>Bacteria</taxon>
        <taxon>Bacillati</taxon>
        <taxon>Actinomycetota</taxon>
        <taxon>Actinomycetes</taxon>
        <taxon>Propionibacteriales</taxon>
        <taxon>Propionibacteriaceae</taxon>
        <taxon>Tessaracoccus</taxon>
    </lineage>
</organism>
<feature type="binding site" evidence="8">
    <location>
        <position position="95"/>
    </location>
    <ligand>
        <name>Zn(2+)</name>
        <dbReference type="ChEBI" id="CHEBI:29105"/>
    </ligand>
</feature>
<dbReference type="InterPro" id="IPR014710">
    <property type="entry name" value="RmlC-like_jellyroll"/>
</dbReference>
<dbReference type="EC" id="5.3.1.8" evidence="3"/>
<keyword evidence="6 11" id="KW-0413">Isomerase</keyword>
<dbReference type="GO" id="GO:0009298">
    <property type="term" value="P:GDP-mannose biosynthetic process"/>
    <property type="evidence" value="ECO:0007669"/>
    <property type="project" value="InterPro"/>
</dbReference>
<keyword evidence="5 8" id="KW-0862">Zinc</keyword>
<dbReference type="InterPro" id="IPR011051">
    <property type="entry name" value="RmlC_Cupin_sf"/>
</dbReference>
<dbReference type="PANTHER" id="PTHR10309:SF0">
    <property type="entry name" value="MANNOSE-6-PHOSPHATE ISOMERASE"/>
    <property type="match status" value="1"/>
</dbReference>
<dbReference type="PANTHER" id="PTHR10309">
    <property type="entry name" value="MANNOSE-6-PHOSPHATE ISOMERASE"/>
    <property type="match status" value="1"/>
</dbReference>
<reference evidence="11 12" key="1">
    <citation type="submission" date="2019-07" db="EMBL/GenBank/DDBJ databases">
        <authorList>
            <person name="Zhou L.-Y."/>
        </authorList>
    </citation>
    <scope>NUCLEOTIDE SEQUENCE [LARGE SCALE GENOMIC DNA]</scope>
    <source>
        <strain evidence="11 12">YIM 101269</strain>
    </source>
</reference>
<dbReference type="CDD" id="cd07011">
    <property type="entry name" value="cupin_PMI_type_I_N"/>
    <property type="match status" value="1"/>
</dbReference>
<dbReference type="GO" id="GO:0005975">
    <property type="term" value="P:carbohydrate metabolic process"/>
    <property type="evidence" value="ECO:0007669"/>
    <property type="project" value="InterPro"/>
</dbReference>
<evidence type="ECO:0000256" key="5">
    <source>
        <dbReference type="ARBA" id="ARBA00022833"/>
    </source>
</evidence>
<evidence type="ECO:0000256" key="4">
    <source>
        <dbReference type="ARBA" id="ARBA00022723"/>
    </source>
</evidence>
<dbReference type="GO" id="GO:0005829">
    <property type="term" value="C:cytosol"/>
    <property type="evidence" value="ECO:0007669"/>
    <property type="project" value="TreeGrafter"/>
</dbReference>
<accession>A0A553K633</accession>
<dbReference type="InterPro" id="IPR001250">
    <property type="entry name" value="Man6P_Isoase-1"/>
</dbReference>
<dbReference type="NCBIfam" id="TIGR00218">
    <property type="entry name" value="manA"/>
    <property type="match status" value="1"/>
</dbReference>
<keyword evidence="12" id="KW-1185">Reference proteome</keyword>
<comment type="cofactor">
    <cofactor evidence="8">
        <name>Zn(2+)</name>
        <dbReference type="ChEBI" id="CHEBI:29105"/>
    </cofactor>
    <text evidence="8">Binds 1 zinc ion per subunit.</text>
</comment>
<feature type="active site" evidence="7">
    <location>
        <position position="277"/>
    </location>
</feature>
<sequence length="394" mass="42135">MFRLGGIEQHYAWGTTDVIPGLLGREPDGEPFAEYWFGAHPFGDSPVDGGGTLSARLAQQPTELLGEATAASFGGRLPYLVKFLSAASPLSLQAHPSRSQAEQGYARESLQGIPTNSPERAFRDDWPKPETIIALTPFEGLLGFREPTKTAQLFESLGVGDTLASVIGPLRERTTTPALQEVFLDVLSLGERRHLVDEVLGAAVGLLDAPGELGEFAKTAVELDEHFPGDPGILAALLLNRFSLEPGQAVSLEAGVMHAYLKGTGVEVMANSDNVLRGGLTRKHIDVDALLHVVKFEPTEVRVLTSDGVDGLYLFPSNVEEFEVWLVQPIAQGRAVEVPRADSGRILVVAEGDFLLEGDGEPIRLRCGEAVFVPAGEQVHASGQGQLFTVASGV</sequence>